<evidence type="ECO:0000313" key="7">
    <source>
        <dbReference type="Proteomes" id="UP000188235"/>
    </source>
</evidence>
<evidence type="ECO:0000256" key="2">
    <source>
        <dbReference type="ARBA" id="ARBA00022692"/>
    </source>
</evidence>
<proteinExistence type="predicted"/>
<dbReference type="Pfam" id="PF02361">
    <property type="entry name" value="CbiQ"/>
    <property type="match status" value="1"/>
</dbReference>
<evidence type="ECO:0000256" key="3">
    <source>
        <dbReference type="ARBA" id="ARBA00022989"/>
    </source>
</evidence>
<keyword evidence="4 5" id="KW-0472">Membrane</keyword>
<dbReference type="STRING" id="399497.BW733_01935"/>
<organism evidence="6 7">
    <name type="scientific">Tessaracoccus flavescens</name>
    <dbReference type="NCBI Taxonomy" id="399497"/>
    <lineage>
        <taxon>Bacteria</taxon>
        <taxon>Bacillati</taxon>
        <taxon>Actinomycetota</taxon>
        <taxon>Actinomycetes</taxon>
        <taxon>Propionibacteriales</taxon>
        <taxon>Propionibacteriaceae</taxon>
        <taxon>Tessaracoccus</taxon>
    </lineage>
</organism>
<gene>
    <name evidence="6" type="ORF">BW733_01935</name>
</gene>
<dbReference type="AlphaFoldDB" id="A0A1Q2D1Y7"/>
<protein>
    <submittedName>
        <fullName evidence="6">Uncharacterized protein</fullName>
    </submittedName>
</protein>
<comment type="subcellular location">
    <subcellularLocation>
        <location evidence="1">Membrane</location>
        <topology evidence="1">Multi-pass membrane protein</topology>
    </subcellularLocation>
</comment>
<dbReference type="InterPro" id="IPR003339">
    <property type="entry name" value="ABC/ECF_trnsptr_transmembrane"/>
</dbReference>
<evidence type="ECO:0000256" key="5">
    <source>
        <dbReference type="SAM" id="Phobius"/>
    </source>
</evidence>
<keyword evidence="2 5" id="KW-0812">Transmembrane</keyword>
<keyword evidence="7" id="KW-1185">Reference proteome</keyword>
<dbReference type="EMBL" id="CP019607">
    <property type="protein sequence ID" value="AQP52418.1"/>
    <property type="molecule type" value="Genomic_DNA"/>
</dbReference>
<dbReference type="KEGG" id="tfa:BW733_01935"/>
<evidence type="ECO:0000256" key="1">
    <source>
        <dbReference type="ARBA" id="ARBA00004141"/>
    </source>
</evidence>
<dbReference type="GO" id="GO:0005886">
    <property type="term" value="C:plasma membrane"/>
    <property type="evidence" value="ECO:0007669"/>
    <property type="project" value="UniProtKB-ARBA"/>
</dbReference>
<feature type="transmembrane region" description="Helical" evidence="5">
    <location>
        <begin position="20"/>
        <end position="38"/>
    </location>
</feature>
<reference evidence="6 7" key="1">
    <citation type="journal article" date="2008" name="Int. J. Syst. Evol. Microbiol.">
        <title>Tessaracoccus flavescens sp. nov., isolated from marine sediment.</title>
        <authorList>
            <person name="Lee D.W."/>
            <person name="Lee S.D."/>
        </authorList>
    </citation>
    <scope>NUCLEOTIDE SEQUENCE [LARGE SCALE GENOMIC DNA]</scope>
    <source>
        <strain evidence="6 7">SST-39T</strain>
    </source>
</reference>
<feature type="transmembrane region" description="Helical" evidence="5">
    <location>
        <begin position="50"/>
        <end position="67"/>
    </location>
</feature>
<dbReference type="Proteomes" id="UP000188235">
    <property type="component" value="Chromosome"/>
</dbReference>
<sequence length="184" mass="19894">MPVGWKYALMLAIAVPPFLVWRWWATAAAIGVAILSLVTSGIGLRRSLAVGWYLWVILALLASYQLFSTHFVDAFISPGNVLAAVLASRLLTLTTSTPDLMDALSTGLRPLRLLRLNPDTVTVAIALMLRSIPYLAGALQDARDAARARGRDRNPVRLLIPAVVNAVAYAQRTGEALHARGLPD</sequence>
<name>A0A1Q2D1Y7_9ACTN</name>
<accession>A0A1Q2D1Y7</accession>
<evidence type="ECO:0000256" key="4">
    <source>
        <dbReference type="ARBA" id="ARBA00023136"/>
    </source>
</evidence>
<keyword evidence="3 5" id="KW-1133">Transmembrane helix</keyword>
<evidence type="ECO:0000313" key="6">
    <source>
        <dbReference type="EMBL" id="AQP52418.1"/>
    </source>
</evidence>